<evidence type="ECO:0000256" key="3">
    <source>
        <dbReference type="ARBA" id="ARBA00022692"/>
    </source>
</evidence>
<dbReference type="RefSeq" id="WP_209810008.1">
    <property type="nucleotide sequence ID" value="NZ_JAGGKT010000004.1"/>
</dbReference>
<evidence type="ECO:0000256" key="1">
    <source>
        <dbReference type="ARBA" id="ARBA00004651"/>
    </source>
</evidence>
<feature type="transmembrane region" description="Helical" evidence="6">
    <location>
        <begin position="50"/>
        <end position="71"/>
    </location>
</feature>
<organism evidence="9 10">
    <name type="scientific">Ammoniphilus resinae</name>
    <dbReference type="NCBI Taxonomy" id="861532"/>
    <lineage>
        <taxon>Bacteria</taxon>
        <taxon>Bacillati</taxon>
        <taxon>Bacillota</taxon>
        <taxon>Bacilli</taxon>
        <taxon>Bacillales</taxon>
        <taxon>Paenibacillaceae</taxon>
        <taxon>Aneurinibacillus group</taxon>
        <taxon>Ammoniphilus</taxon>
    </lineage>
</organism>
<dbReference type="Gene3D" id="3.90.420.10">
    <property type="entry name" value="Oxidoreductase, molybdopterin-binding domain"/>
    <property type="match status" value="1"/>
</dbReference>
<dbReference type="SUPFAM" id="SSF56524">
    <property type="entry name" value="Oxidoreductase molybdopterin-binding domain"/>
    <property type="match status" value="1"/>
</dbReference>
<evidence type="ECO:0000313" key="10">
    <source>
        <dbReference type="Proteomes" id="UP001519343"/>
    </source>
</evidence>
<dbReference type="Proteomes" id="UP001519343">
    <property type="component" value="Unassembled WGS sequence"/>
</dbReference>
<evidence type="ECO:0000259" key="7">
    <source>
        <dbReference type="Pfam" id="PF00174"/>
    </source>
</evidence>
<evidence type="ECO:0000259" key="8">
    <source>
        <dbReference type="Pfam" id="PF01292"/>
    </source>
</evidence>
<feature type="transmembrane region" description="Helical" evidence="6">
    <location>
        <begin position="91"/>
        <end position="110"/>
    </location>
</feature>
<keyword evidence="4 6" id="KW-1133">Transmembrane helix</keyword>
<comment type="caution">
    <text evidence="9">The sequence shown here is derived from an EMBL/GenBank/DDBJ whole genome shotgun (WGS) entry which is preliminary data.</text>
</comment>
<evidence type="ECO:0000256" key="5">
    <source>
        <dbReference type="ARBA" id="ARBA00023136"/>
    </source>
</evidence>
<dbReference type="InterPro" id="IPR000572">
    <property type="entry name" value="OxRdtase_Mopterin-bd_dom"/>
</dbReference>
<accession>A0ABS4GNU9</accession>
<dbReference type="EMBL" id="JAGGKT010000004">
    <property type="protein sequence ID" value="MBP1931939.1"/>
    <property type="molecule type" value="Genomic_DNA"/>
</dbReference>
<dbReference type="SUPFAM" id="SSF81342">
    <property type="entry name" value="Transmembrane di-heme cytochromes"/>
    <property type="match status" value="1"/>
</dbReference>
<evidence type="ECO:0000256" key="2">
    <source>
        <dbReference type="ARBA" id="ARBA00022475"/>
    </source>
</evidence>
<dbReference type="InterPro" id="IPR011577">
    <property type="entry name" value="Cyt_b561_bac/Ni-Hgenase"/>
</dbReference>
<evidence type="ECO:0000313" key="9">
    <source>
        <dbReference type="EMBL" id="MBP1931939.1"/>
    </source>
</evidence>
<keyword evidence="3 6" id="KW-0812">Transmembrane</keyword>
<evidence type="ECO:0000256" key="4">
    <source>
        <dbReference type="ARBA" id="ARBA00022989"/>
    </source>
</evidence>
<name>A0ABS4GNU9_9BACL</name>
<protein>
    <submittedName>
        <fullName evidence="9">DMSO/TMAO reductase YedYZ molybdopterin-dependent catalytic subunit</fullName>
    </submittedName>
</protein>
<dbReference type="PANTHER" id="PTHR43032:SF4">
    <property type="entry name" value="OXIDOREDUCTASE MOLYBDOPTERIN-BINDING DOMAIN-CONTAINING PROTEIN"/>
    <property type="match status" value="1"/>
</dbReference>
<dbReference type="InterPro" id="IPR016174">
    <property type="entry name" value="Di-haem_cyt_TM"/>
</dbReference>
<feature type="transmembrane region" description="Helical" evidence="6">
    <location>
        <begin position="122"/>
        <end position="143"/>
    </location>
</feature>
<sequence>MEWRKWLTKGFGKKLKLLHAWNAWTILLLAVTGIVLYIPSLRGTIAFARVVLKEVHIVLGIGSILLLLLYLPMMGKHLNQLAGKKAQHMNLWLVLFFIVGWTISGLVLWLERQLPKGWSQTALFWHDLLTWVGIPYVLFHTITRSRWISKEKMRFEKEKDPLEDNSNNPSILSSLKKPLVSRRTVMQWVTGLILVFALGPTFHRWLKRALDGGGSTIQEVMKTDGNHMFPHPIPQANSNPPIGGGAQGNFRVYTVTPPPSFTSNDWKFEIGGLVAKPQHWSWEQFSSLPRKVQVSDFHCVTGWSVYKVTWEGIPLSELLEMAKEGPSAKYVKFYSGDKVYTDSLSLEQSRMEDVMVAVLMDGKPIPQKLGGPVRLIIPKMYAYKSVKWLQAIELIEEEHIGYWEVRGYDTNAWVNEKRLS</sequence>
<feature type="transmembrane region" description="Helical" evidence="6">
    <location>
        <begin position="185"/>
        <end position="206"/>
    </location>
</feature>
<dbReference type="InterPro" id="IPR036374">
    <property type="entry name" value="OxRdtase_Mopterin-bd_sf"/>
</dbReference>
<comment type="subcellular location">
    <subcellularLocation>
        <location evidence="1">Cell membrane</location>
        <topology evidence="1">Multi-pass membrane protein</topology>
    </subcellularLocation>
</comment>
<proteinExistence type="predicted"/>
<gene>
    <name evidence="9" type="ORF">J2Z37_001940</name>
</gene>
<keyword evidence="5 6" id="KW-0472">Membrane</keyword>
<dbReference type="Pfam" id="PF01292">
    <property type="entry name" value="Ni_hydr_CYTB"/>
    <property type="match status" value="1"/>
</dbReference>
<evidence type="ECO:0000256" key="6">
    <source>
        <dbReference type="SAM" id="Phobius"/>
    </source>
</evidence>
<feature type="domain" description="Oxidoreductase molybdopterin-binding" evidence="7">
    <location>
        <begin position="258"/>
        <end position="403"/>
    </location>
</feature>
<keyword evidence="2" id="KW-1003">Cell membrane</keyword>
<dbReference type="Pfam" id="PF00174">
    <property type="entry name" value="Oxidored_molyb"/>
    <property type="match status" value="1"/>
</dbReference>
<keyword evidence="10" id="KW-1185">Reference proteome</keyword>
<reference evidence="9 10" key="1">
    <citation type="submission" date="2021-03" db="EMBL/GenBank/DDBJ databases">
        <title>Genomic Encyclopedia of Type Strains, Phase IV (KMG-IV): sequencing the most valuable type-strain genomes for metagenomic binning, comparative biology and taxonomic classification.</title>
        <authorList>
            <person name="Goeker M."/>
        </authorList>
    </citation>
    <scope>NUCLEOTIDE SEQUENCE [LARGE SCALE GENOMIC DNA]</scope>
    <source>
        <strain evidence="9 10">DSM 24738</strain>
    </source>
</reference>
<dbReference type="PANTHER" id="PTHR43032">
    <property type="entry name" value="PROTEIN-METHIONINE-SULFOXIDE REDUCTASE"/>
    <property type="match status" value="1"/>
</dbReference>
<feature type="domain" description="Cytochrome b561 bacterial/Ni-hydrogenase" evidence="8">
    <location>
        <begin position="12"/>
        <end position="141"/>
    </location>
</feature>
<feature type="transmembrane region" description="Helical" evidence="6">
    <location>
        <begin position="21"/>
        <end position="38"/>
    </location>
</feature>